<reference evidence="2 3" key="1">
    <citation type="submission" date="2015-03" db="EMBL/GenBank/DDBJ databases">
        <title>Genomics and transcriptomics of the oil-accumulating basidiomycete yeast T. oleaginosus allow insights into substrate utilization and the diverse evolutionary trajectories of mating systems in fungi.</title>
        <authorList>
            <consortium name="DOE Joint Genome Institute"/>
            <person name="Kourist R."/>
            <person name="Kracht O."/>
            <person name="Bracharz F."/>
            <person name="Lipzen A."/>
            <person name="Nolan M."/>
            <person name="Ohm R."/>
            <person name="Grigoriev I."/>
            <person name="Sun S."/>
            <person name="Heitman J."/>
            <person name="Bruck T."/>
            <person name="Nowrousian M."/>
        </authorList>
    </citation>
    <scope>NUCLEOTIDE SEQUENCE [LARGE SCALE GENOMIC DNA]</scope>
    <source>
        <strain evidence="2 3">IBC0246</strain>
    </source>
</reference>
<proteinExistence type="predicted"/>
<dbReference type="RefSeq" id="XP_018275716.1">
    <property type="nucleotide sequence ID" value="XM_018419921.1"/>
</dbReference>
<sequence length="209" mass="22211">MSGEVTRERGSEGSEEGCEGSRDAPEVCGLLSLSGPPRPVLAVAQVPRSHAAHAHMSYLRAHLRHQRSPALSMVIGARRPTSVQPQTSTTSFHMPRPSQVGRGTLASLRCTAAALKEAKTGDRRGTTAPAAPTCVTLLVIMMTVQAAPLHAAPGRFLILLDCYPPRSFAGIPRALREAAHGDLMHVYMLRTPLSPLAIQRGGATRRSSG</sequence>
<dbReference type="EMBL" id="KQ087266">
    <property type="protein sequence ID" value="KLT39225.1"/>
    <property type="molecule type" value="Genomic_DNA"/>
</dbReference>
<feature type="region of interest" description="Disordered" evidence="1">
    <location>
        <begin position="1"/>
        <end position="23"/>
    </location>
</feature>
<evidence type="ECO:0000313" key="3">
    <source>
        <dbReference type="Proteomes" id="UP000053611"/>
    </source>
</evidence>
<name>A0A0J0XDP4_9TREE</name>
<evidence type="ECO:0000313" key="2">
    <source>
        <dbReference type="EMBL" id="KLT39225.1"/>
    </source>
</evidence>
<feature type="compositionally biased region" description="Low complexity" evidence="1">
    <location>
        <begin position="80"/>
        <end position="91"/>
    </location>
</feature>
<feature type="region of interest" description="Disordered" evidence="1">
    <location>
        <begin position="80"/>
        <end position="100"/>
    </location>
</feature>
<dbReference type="AlphaFoldDB" id="A0A0J0XDP4"/>
<feature type="compositionally biased region" description="Basic and acidic residues" evidence="1">
    <location>
        <begin position="1"/>
        <end position="12"/>
    </location>
</feature>
<dbReference type="GeneID" id="28980524"/>
<keyword evidence="3" id="KW-1185">Reference proteome</keyword>
<dbReference type="Proteomes" id="UP000053611">
    <property type="component" value="Unassembled WGS sequence"/>
</dbReference>
<evidence type="ECO:0000256" key="1">
    <source>
        <dbReference type="SAM" id="MobiDB-lite"/>
    </source>
</evidence>
<gene>
    <name evidence="2" type="ORF">CC85DRAFT_204516</name>
</gene>
<protein>
    <submittedName>
        <fullName evidence="2">Uncharacterized protein</fullName>
    </submittedName>
</protein>
<accession>A0A0J0XDP4</accession>
<organism evidence="2 3">
    <name type="scientific">Cutaneotrichosporon oleaginosum</name>
    <dbReference type="NCBI Taxonomy" id="879819"/>
    <lineage>
        <taxon>Eukaryota</taxon>
        <taxon>Fungi</taxon>
        <taxon>Dikarya</taxon>
        <taxon>Basidiomycota</taxon>
        <taxon>Agaricomycotina</taxon>
        <taxon>Tremellomycetes</taxon>
        <taxon>Trichosporonales</taxon>
        <taxon>Trichosporonaceae</taxon>
        <taxon>Cutaneotrichosporon</taxon>
    </lineage>
</organism>